<reference evidence="1" key="1">
    <citation type="journal article" date="2015" name="Nature">
        <title>Complex archaea that bridge the gap between prokaryotes and eukaryotes.</title>
        <authorList>
            <person name="Spang A."/>
            <person name="Saw J.H."/>
            <person name="Jorgensen S.L."/>
            <person name="Zaremba-Niedzwiedzka K."/>
            <person name="Martijn J."/>
            <person name="Lind A.E."/>
            <person name="van Eijk R."/>
            <person name="Schleper C."/>
            <person name="Guy L."/>
            <person name="Ettema T.J."/>
        </authorList>
    </citation>
    <scope>NUCLEOTIDE SEQUENCE</scope>
</reference>
<name>A0A0F9LFP9_9ZZZZ</name>
<evidence type="ECO:0000313" key="1">
    <source>
        <dbReference type="EMBL" id="KKM63025.1"/>
    </source>
</evidence>
<protein>
    <submittedName>
        <fullName evidence="1">Uncharacterized protein</fullName>
    </submittedName>
</protein>
<sequence length="68" mass="8468">MTYDRKIDWIMKLFSLFTGYSEHRKYPDWRGYLPFYRGQCRKHGSFKNYLQSHRQNLNCPTCQKENQR</sequence>
<dbReference type="AlphaFoldDB" id="A0A0F9LFP9"/>
<gene>
    <name evidence="1" type="ORF">LCGC14_1515790</name>
</gene>
<dbReference type="EMBL" id="LAZR01011177">
    <property type="protein sequence ID" value="KKM63025.1"/>
    <property type="molecule type" value="Genomic_DNA"/>
</dbReference>
<organism evidence="1">
    <name type="scientific">marine sediment metagenome</name>
    <dbReference type="NCBI Taxonomy" id="412755"/>
    <lineage>
        <taxon>unclassified sequences</taxon>
        <taxon>metagenomes</taxon>
        <taxon>ecological metagenomes</taxon>
    </lineage>
</organism>
<comment type="caution">
    <text evidence="1">The sequence shown here is derived from an EMBL/GenBank/DDBJ whole genome shotgun (WGS) entry which is preliminary data.</text>
</comment>
<accession>A0A0F9LFP9</accession>
<proteinExistence type="predicted"/>